<evidence type="ECO:0000256" key="3">
    <source>
        <dbReference type="ARBA" id="ARBA00022989"/>
    </source>
</evidence>
<keyword evidence="4 7" id="KW-0472">Membrane</keyword>
<dbReference type="InterPro" id="IPR003770">
    <property type="entry name" value="MLTG-like"/>
</dbReference>
<dbReference type="Gene3D" id="3.30.1490.480">
    <property type="entry name" value="Endolytic murein transglycosylase"/>
    <property type="match status" value="1"/>
</dbReference>
<evidence type="ECO:0000256" key="2">
    <source>
        <dbReference type="ARBA" id="ARBA00022692"/>
    </source>
</evidence>
<name>A0ABQ4KD30_9BACI</name>
<reference evidence="8 9" key="1">
    <citation type="submission" date="2021-03" db="EMBL/GenBank/DDBJ databases">
        <title>Antimicrobial resistance genes in bacteria isolated from Japanese honey, and their potential for conferring macrolide and lincosamide resistance in the American foulbrood pathogen Paenibacillus larvae.</title>
        <authorList>
            <person name="Okamoto M."/>
            <person name="Kumagai M."/>
            <person name="Kanamori H."/>
            <person name="Takamatsu D."/>
        </authorList>
    </citation>
    <scope>NUCLEOTIDE SEQUENCE [LARGE SCALE GENOMIC DNA]</scope>
    <source>
        <strain evidence="8 9">J8TS2</strain>
    </source>
</reference>
<accession>A0ABQ4KD30</accession>
<comment type="caution">
    <text evidence="8">The sequence shown here is derived from an EMBL/GenBank/DDBJ whole genome shotgun (WGS) entry which is preliminary data.</text>
</comment>
<proteinExistence type="inferred from homology"/>
<comment type="function">
    <text evidence="7">Functions as a peptidoglycan terminase that cleaves nascent peptidoglycan strands endolytically to terminate their elongation.</text>
</comment>
<evidence type="ECO:0000313" key="8">
    <source>
        <dbReference type="EMBL" id="GIN55868.1"/>
    </source>
</evidence>
<evidence type="ECO:0000313" key="9">
    <source>
        <dbReference type="Proteomes" id="UP000679950"/>
    </source>
</evidence>
<evidence type="ECO:0000256" key="6">
    <source>
        <dbReference type="ARBA" id="ARBA00023316"/>
    </source>
</evidence>
<dbReference type="RefSeq" id="WP_212964947.1">
    <property type="nucleotide sequence ID" value="NZ_BORB01000001.1"/>
</dbReference>
<feature type="site" description="Important for catalytic activity" evidence="7">
    <location>
        <position position="267"/>
    </location>
</feature>
<dbReference type="Pfam" id="PF02618">
    <property type="entry name" value="YceG"/>
    <property type="match status" value="1"/>
</dbReference>
<dbReference type="PANTHER" id="PTHR30518:SF2">
    <property type="entry name" value="ENDOLYTIC MUREIN TRANSGLYCOSYLASE"/>
    <property type="match status" value="1"/>
</dbReference>
<keyword evidence="9" id="KW-1185">Reference proteome</keyword>
<dbReference type="Gene3D" id="3.30.160.60">
    <property type="entry name" value="Classic Zinc Finger"/>
    <property type="match status" value="1"/>
</dbReference>
<evidence type="ECO:0000256" key="4">
    <source>
        <dbReference type="ARBA" id="ARBA00023136"/>
    </source>
</evidence>
<keyword evidence="2 7" id="KW-0812">Transmembrane</keyword>
<dbReference type="EMBL" id="BORB01000001">
    <property type="protein sequence ID" value="GIN55868.1"/>
    <property type="molecule type" value="Genomic_DNA"/>
</dbReference>
<evidence type="ECO:0000256" key="5">
    <source>
        <dbReference type="ARBA" id="ARBA00023239"/>
    </source>
</evidence>
<comment type="similarity">
    <text evidence="7">Belongs to the transglycosylase MltG family.</text>
</comment>
<dbReference type="NCBIfam" id="TIGR00247">
    <property type="entry name" value="endolytic transglycosylase MltG"/>
    <property type="match status" value="1"/>
</dbReference>
<dbReference type="CDD" id="cd08010">
    <property type="entry name" value="MltG_like"/>
    <property type="match status" value="1"/>
</dbReference>
<dbReference type="EC" id="4.2.2.29" evidence="7"/>
<evidence type="ECO:0000256" key="1">
    <source>
        <dbReference type="ARBA" id="ARBA00022475"/>
    </source>
</evidence>
<gene>
    <name evidence="8" type="primary">pabC_1</name>
    <name evidence="7" type="synonym">mltG</name>
    <name evidence="8" type="ORF">J8TS2_01870</name>
</gene>
<organism evidence="8 9">
    <name type="scientific">Lederbergia ruris</name>
    <dbReference type="NCBI Taxonomy" id="217495"/>
    <lineage>
        <taxon>Bacteria</taxon>
        <taxon>Bacillati</taxon>
        <taxon>Bacillota</taxon>
        <taxon>Bacilli</taxon>
        <taxon>Bacillales</taxon>
        <taxon>Bacillaceae</taxon>
        <taxon>Lederbergia</taxon>
    </lineage>
</organism>
<keyword evidence="6 7" id="KW-0961">Cell wall biogenesis/degradation</keyword>
<keyword evidence="3 7" id="KW-1133">Transmembrane helix</keyword>
<keyword evidence="5 7" id="KW-0456">Lyase</keyword>
<comment type="catalytic activity">
    <reaction evidence="7">
        <text>a peptidoglycan chain = a peptidoglycan chain with N-acetyl-1,6-anhydromuramyl-[peptide] at the reducing end + a peptidoglycan chain with N-acetylglucosamine at the non-reducing end.</text>
        <dbReference type="EC" id="4.2.2.29"/>
    </reaction>
</comment>
<evidence type="ECO:0000256" key="7">
    <source>
        <dbReference type="HAMAP-Rule" id="MF_02065"/>
    </source>
</evidence>
<feature type="transmembrane region" description="Helical" evidence="7">
    <location>
        <begin position="35"/>
        <end position="58"/>
    </location>
</feature>
<protein>
    <recommendedName>
        <fullName evidence="7">Endolytic murein transglycosylase</fullName>
        <ecNumber evidence="7">4.2.2.29</ecNumber>
    </recommendedName>
    <alternativeName>
        <fullName evidence="7">Peptidoglycan lytic transglycosylase</fullName>
    </alternativeName>
    <alternativeName>
        <fullName evidence="7">Peptidoglycan polymerization terminase</fullName>
    </alternativeName>
</protein>
<dbReference type="PANTHER" id="PTHR30518">
    <property type="entry name" value="ENDOLYTIC MUREIN TRANSGLYCOSYLASE"/>
    <property type="match status" value="1"/>
</dbReference>
<sequence length="389" mass="43840">MADKSREKDNKLTKKTIIKNHLIERGNEARIIRKIVAIITLVFVLAAGATLLGGYLYIESALKPLDPDNQKQKEIEVPIGSSTSSIGQLLEEKNIIKNGTIFKYYVKFKNISGFQAGNYKFSPSMTLAEITNALQSGKLVQKEVFKITVPEGFQLEQIADLIAKQTDYSAKEIMEKLDDPKTIEEFAKKYPEIITDDMKAKNIKHPFEGYLYPATYSFYEENPSLEAIIDPMIKQTEKVLANYDGALSEKKMSVHELLTLASLIEKEATAKADRQKIASVFFNRIDEDMPLQTDPTIAYALGEHQVRTMYEDLKVDSPYNTYVHKGLTPGPIANAGKESIEAVLNPADTDYLYFLAEYGTGDVYFAKTLEEHNALKKKHITDKRKEASK</sequence>
<keyword evidence="1 7" id="KW-1003">Cell membrane</keyword>
<dbReference type="Proteomes" id="UP000679950">
    <property type="component" value="Unassembled WGS sequence"/>
</dbReference>
<comment type="subcellular location">
    <subcellularLocation>
        <location evidence="7">Cell membrane</location>
        <topology evidence="7">Single-pass membrane protein</topology>
    </subcellularLocation>
</comment>
<dbReference type="HAMAP" id="MF_02065">
    <property type="entry name" value="MltG"/>
    <property type="match status" value="1"/>
</dbReference>